<organism evidence="3 4">
    <name type="scientific">Allosphingosinicella flava</name>
    <dbReference type="NCBI Taxonomy" id="2771430"/>
    <lineage>
        <taxon>Bacteria</taxon>
        <taxon>Pseudomonadati</taxon>
        <taxon>Pseudomonadota</taxon>
        <taxon>Alphaproteobacteria</taxon>
        <taxon>Sphingomonadales</taxon>
        <taxon>Sphingomonadaceae</taxon>
        <taxon>Allosphingosinicella</taxon>
    </lineage>
</organism>
<name>A0A7T2GJ44_9SPHN</name>
<evidence type="ECO:0000313" key="3">
    <source>
        <dbReference type="EMBL" id="QPQ54824.1"/>
    </source>
</evidence>
<sequence length="134" mass="14456">MSRIPHALAFAAMALPASAAAPPAGPDWSQARQIEIVLANFEYRPKTLTLKAGEPVILTLRNRADNGHDFTARTLFRKAAVRSGDMRYIRDGSVEVPPGGHRSIGLIPAAGRYGVKCTHSFHHMLGMGGEIVVQ</sequence>
<dbReference type="InterPro" id="IPR008972">
    <property type="entry name" value="Cupredoxin"/>
</dbReference>
<proteinExistence type="predicted"/>
<dbReference type="Proteomes" id="UP000594873">
    <property type="component" value="Chromosome"/>
</dbReference>
<keyword evidence="4" id="KW-1185">Reference proteome</keyword>
<dbReference type="EMBL" id="CP065592">
    <property type="protein sequence ID" value="QPQ54824.1"/>
    <property type="molecule type" value="Genomic_DNA"/>
</dbReference>
<accession>A0A7T2GJ44</accession>
<feature type="domain" description="EfeO-type cupredoxin-like" evidence="2">
    <location>
        <begin position="13"/>
        <end position="118"/>
    </location>
</feature>
<dbReference type="InterPro" id="IPR028096">
    <property type="entry name" value="EfeO_Cupredoxin"/>
</dbReference>
<dbReference type="SUPFAM" id="SSF49503">
    <property type="entry name" value="Cupredoxins"/>
    <property type="match status" value="1"/>
</dbReference>
<reference evidence="3 4" key="1">
    <citation type="submission" date="2020-11" db="EMBL/GenBank/DDBJ databases">
        <title>Genome seq and assembly of Sphingosinicella sp.</title>
        <authorList>
            <person name="Chhetri G."/>
        </authorList>
    </citation>
    <scope>NUCLEOTIDE SEQUENCE [LARGE SCALE GENOMIC DNA]</scope>
    <source>
        <strain evidence="3 4">UDD2</strain>
    </source>
</reference>
<keyword evidence="1" id="KW-0732">Signal</keyword>
<evidence type="ECO:0000259" key="2">
    <source>
        <dbReference type="Pfam" id="PF13473"/>
    </source>
</evidence>
<feature type="signal peptide" evidence="1">
    <location>
        <begin position="1"/>
        <end position="19"/>
    </location>
</feature>
<protein>
    <submittedName>
        <fullName evidence="3">Cupredoxin domain-containing protein</fullName>
    </submittedName>
</protein>
<feature type="chain" id="PRO_5032844304" evidence="1">
    <location>
        <begin position="20"/>
        <end position="134"/>
    </location>
</feature>
<dbReference type="AlphaFoldDB" id="A0A7T2GJ44"/>
<evidence type="ECO:0000313" key="4">
    <source>
        <dbReference type="Proteomes" id="UP000594873"/>
    </source>
</evidence>
<gene>
    <name evidence="3" type="ORF">IC614_10935</name>
</gene>
<dbReference type="RefSeq" id="WP_200971485.1">
    <property type="nucleotide sequence ID" value="NZ_CP065592.1"/>
</dbReference>
<dbReference type="Gene3D" id="2.60.40.420">
    <property type="entry name" value="Cupredoxins - blue copper proteins"/>
    <property type="match status" value="1"/>
</dbReference>
<evidence type="ECO:0000256" key="1">
    <source>
        <dbReference type="SAM" id="SignalP"/>
    </source>
</evidence>
<dbReference type="KEGG" id="sflv:IC614_10935"/>
<dbReference type="Pfam" id="PF13473">
    <property type="entry name" value="Cupredoxin_1"/>
    <property type="match status" value="1"/>
</dbReference>